<accession>A0ABZ0ZSL9</accession>
<dbReference type="EMBL" id="CP141059">
    <property type="protein sequence ID" value="WQQ27311.1"/>
    <property type="molecule type" value="Genomic_DNA"/>
</dbReference>
<gene>
    <name evidence="1" type="ORF">SHK19_03570</name>
</gene>
<evidence type="ECO:0000313" key="2">
    <source>
        <dbReference type="Proteomes" id="UP001327225"/>
    </source>
</evidence>
<evidence type="ECO:0000313" key="1">
    <source>
        <dbReference type="EMBL" id="WQQ27311.1"/>
    </source>
</evidence>
<organism evidence="1 2">
    <name type="scientific">Nocardioides bizhenqiangii</name>
    <dbReference type="NCBI Taxonomy" id="3095076"/>
    <lineage>
        <taxon>Bacteria</taxon>
        <taxon>Bacillati</taxon>
        <taxon>Actinomycetota</taxon>
        <taxon>Actinomycetes</taxon>
        <taxon>Propionibacteriales</taxon>
        <taxon>Nocardioidaceae</taxon>
        <taxon>Nocardioides</taxon>
    </lineage>
</organism>
<name>A0ABZ0ZSL9_9ACTN</name>
<dbReference type="Proteomes" id="UP001327225">
    <property type="component" value="Chromosome"/>
</dbReference>
<dbReference type="RefSeq" id="WP_322456880.1">
    <property type="nucleotide sequence ID" value="NZ_CP141059.1"/>
</dbReference>
<keyword evidence="2" id="KW-1185">Reference proteome</keyword>
<sequence>MTTVQRTRLADRPAVRPLRPARVALILEVEYRRARRDLRERAALRAHANR</sequence>
<protein>
    <submittedName>
        <fullName evidence="1">Uncharacterized protein</fullName>
    </submittedName>
</protein>
<proteinExistence type="predicted"/>
<reference evidence="2" key="1">
    <citation type="submission" date="2023-12" db="EMBL/GenBank/DDBJ databases">
        <title>Novel species in genus Nocardioides.</title>
        <authorList>
            <person name="Zhou H."/>
        </authorList>
    </citation>
    <scope>NUCLEOTIDE SEQUENCE [LARGE SCALE GENOMIC DNA]</scope>
    <source>
        <strain evidence="2">HM61</strain>
    </source>
</reference>